<dbReference type="GO" id="GO:0004341">
    <property type="term" value="F:gluconolactonase activity"/>
    <property type="evidence" value="ECO:0007669"/>
    <property type="project" value="TreeGrafter"/>
</dbReference>
<dbReference type="Gene3D" id="2.120.10.30">
    <property type="entry name" value="TolB, C-terminal domain"/>
    <property type="match status" value="1"/>
</dbReference>
<protein>
    <submittedName>
        <fullName evidence="3">WGS project CCBQ000000000 data, contig 00015</fullName>
    </submittedName>
</protein>
<feature type="domain" description="SMP-30/Gluconolactonase/LRE-like region" evidence="2">
    <location>
        <begin position="22"/>
        <end position="300"/>
    </location>
</feature>
<dbReference type="InterPro" id="IPR011042">
    <property type="entry name" value="6-blade_b-propeller_TolB-like"/>
</dbReference>
<evidence type="ECO:0000256" key="1">
    <source>
        <dbReference type="ARBA" id="ARBA00008853"/>
    </source>
</evidence>
<proteinExistence type="inferred from homology"/>
<dbReference type="PANTHER" id="PTHR10907">
    <property type="entry name" value="REGUCALCIN"/>
    <property type="match status" value="1"/>
</dbReference>
<dbReference type="SUPFAM" id="SSF63829">
    <property type="entry name" value="Calcium-dependent phosphotriesterase"/>
    <property type="match status" value="1"/>
</dbReference>
<dbReference type="OrthoDB" id="423498at2759"/>
<dbReference type="GO" id="GO:0005509">
    <property type="term" value="F:calcium ion binding"/>
    <property type="evidence" value="ECO:0007669"/>
    <property type="project" value="TreeGrafter"/>
</dbReference>
<dbReference type="PANTHER" id="PTHR10907:SF47">
    <property type="entry name" value="REGUCALCIN"/>
    <property type="match status" value="1"/>
</dbReference>
<evidence type="ECO:0000259" key="2">
    <source>
        <dbReference type="Pfam" id="PF08450"/>
    </source>
</evidence>
<dbReference type="InterPro" id="IPR013658">
    <property type="entry name" value="SGL"/>
</dbReference>
<evidence type="ECO:0000313" key="4">
    <source>
        <dbReference type="Proteomes" id="UP000031516"/>
    </source>
</evidence>
<reference evidence="3 4" key="1">
    <citation type="submission" date="2014-03" db="EMBL/GenBank/DDBJ databases">
        <title>The genome of Kluyveromyces dobzhanskii.</title>
        <authorList>
            <person name="Nystedt B."/>
            <person name="Astrom S."/>
        </authorList>
    </citation>
    <scope>NUCLEOTIDE SEQUENCE [LARGE SCALE GENOMIC DNA]</scope>
    <source>
        <strain evidence="3 4">CBS 2104</strain>
    </source>
</reference>
<comment type="caution">
    <text evidence="3">The sequence shown here is derived from an EMBL/GenBank/DDBJ whole genome shotgun (WGS) entry which is preliminary data.</text>
</comment>
<comment type="similarity">
    <text evidence="1">Belongs to the SMP-30/CGR1 family.</text>
</comment>
<dbReference type="AlphaFoldDB" id="A0A0A8L9B7"/>
<name>A0A0A8L9B7_9SACH</name>
<dbReference type="Proteomes" id="UP000031516">
    <property type="component" value="Unassembled WGS sequence"/>
</dbReference>
<evidence type="ECO:0000313" key="3">
    <source>
        <dbReference type="EMBL" id="CDO95534.1"/>
    </source>
</evidence>
<dbReference type="EMBL" id="CCBQ010000045">
    <property type="protein sequence ID" value="CDO95534.1"/>
    <property type="molecule type" value="Genomic_DNA"/>
</dbReference>
<organism evidence="3 4">
    <name type="scientific">Kluyveromyces dobzhanskii CBS 2104</name>
    <dbReference type="NCBI Taxonomy" id="1427455"/>
    <lineage>
        <taxon>Eukaryota</taxon>
        <taxon>Fungi</taxon>
        <taxon>Dikarya</taxon>
        <taxon>Ascomycota</taxon>
        <taxon>Saccharomycotina</taxon>
        <taxon>Saccharomycetes</taxon>
        <taxon>Saccharomycetales</taxon>
        <taxon>Saccharomycetaceae</taxon>
        <taxon>Kluyveromyces</taxon>
    </lineage>
</organism>
<gene>
    <name evidence="3" type="ORF">KLDO_g3769</name>
</gene>
<sequence length="336" mass="37716">MTQLTATVHKEAAYYLDTNARLSEGITYAAESRNLLWIDIFNALIHKVTDIEDISTHTVWHASTANYEGSYPFDPSLPERIGAIFPIDKPDGLEEVYFGAKYGIARLDYSTLRWEYVVYYSDSGLQRDWTSLRSNDGNVSPDGDIFIGTMNDFHSTVDFDDPKGSIFKVNLPKRTCEVVIDKLMIPNAINWTSGLKSVYFTDSLNFSIFEFPYKDGTFDVHGKTLFADIKKFNSEYESPEPDGSFIEPDTGHVITAVWSTNSVQRYDTKGNLIHKWIFPETDRISACALAQGDMFVTTANEIIDEKASPQGMGGSIFKVKNVSSYQGSSKRNPTTA</sequence>
<keyword evidence="4" id="KW-1185">Reference proteome</keyword>
<accession>A0A0A8L9B7</accession>
<dbReference type="Pfam" id="PF08450">
    <property type="entry name" value="SGL"/>
    <property type="match status" value="1"/>
</dbReference>